<name>A0A1C3EG32_9GAMM</name>
<gene>
    <name evidence="1" type="ORF">A8L45_14060</name>
</gene>
<sequence>MTELVYILQSDPVMPLKISFVSEIDKDSHNWAINNFCCVSYQYISHEINAKNEQKRFTICSNDKQNVFSGN</sequence>
<dbReference type="Proteomes" id="UP000094936">
    <property type="component" value="Unassembled WGS sequence"/>
</dbReference>
<accession>A0A1C3EG32</accession>
<dbReference type="EMBL" id="LYBM01000026">
    <property type="protein sequence ID" value="ODA32181.1"/>
    <property type="molecule type" value="Genomic_DNA"/>
</dbReference>
<dbReference type="STRING" id="1080227.A8L45_14060"/>
<dbReference type="AlphaFoldDB" id="A0A1C3EG32"/>
<keyword evidence="2" id="KW-1185">Reference proteome</keyword>
<evidence type="ECO:0000313" key="2">
    <source>
        <dbReference type="Proteomes" id="UP000094936"/>
    </source>
</evidence>
<reference evidence="1 2" key="1">
    <citation type="submission" date="2016-05" db="EMBL/GenBank/DDBJ databases">
        <title>Genomic Taxonomy of the Vibrionaceae.</title>
        <authorList>
            <person name="Gomez-Gil B."/>
            <person name="Enciso-Ibarra J."/>
        </authorList>
    </citation>
    <scope>NUCLEOTIDE SEQUENCE [LARGE SCALE GENOMIC DNA]</scope>
    <source>
        <strain evidence="1 2">CAIM 1920</strain>
    </source>
</reference>
<comment type="caution">
    <text evidence="1">The sequence shown here is derived from an EMBL/GenBank/DDBJ whole genome shotgun (WGS) entry which is preliminary data.</text>
</comment>
<proteinExistence type="predicted"/>
<evidence type="ECO:0000313" key="1">
    <source>
        <dbReference type="EMBL" id="ODA32181.1"/>
    </source>
</evidence>
<protein>
    <submittedName>
        <fullName evidence="1">Uncharacterized protein</fullName>
    </submittedName>
</protein>
<organism evidence="1 2">
    <name type="scientific">Veronia pacifica</name>
    <dbReference type="NCBI Taxonomy" id="1080227"/>
    <lineage>
        <taxon>Bacteria</taxon>
        <taxon>Pseudomonadati</taxon>
        <taxon>Pseudomonadota</taxon>
        <taxon>Gammaproteobacteria</taxon>
        <taxon>Vibrionales</taxon>
        <taxon>Vibrionaceae</taxon>
        <taxon>Veronia</taxon>
    </lineage>
</organism>